<dbReference type="AlphaFoldDB" id="B3RRQ5"/>
<dbReference type="GO" id="GO:0004518">
    <property type="term" value="F:nuclease activity"/>
    <property type="evidence" value="ECO:0000318"/>
    <property type="project" value="GO_Central"/>
</dbReference>
<dbReference type="OrthoDB" id="10023235at2759"/>
<dbReference type="InterPro" id="IPR016685">
    <property type="entry name" value="Silence_cplx_Nase-comp_TudorSN"/>
</dbReference>
<dbReference type="SMART" id="SM00333">
    <property type="entry name" value="TUDOR"/>
    <property type="match status" value="1"/>
</dbReference>
<dbReference type="OMA" id="ARCADHH"/>
<dbReference type="PANTHER" id="PTHR12302:SF2">
    <property type="entry name" value="STAPHYLOCOCCAL NUCLEASE DOMAIN-CONTAINING PROTEIN 1"/>
    <property type="match status" value="1"/>
</dbReference>
<dbReference type="PROSITE" id="PS50830">
    <property type="entry name" value="TNASE_3"/>
    <property type="match status" value="3"/>
</dbReference>
<dbReference type="FunCoup" id="B3RRQ5">
    <property type="interactions" value="2153"/>
</dbReference>
<keyword evidence="9" id="KW-1185">Reference proteome</keyword>
<dbReference type="GeneID" id="6752120"/>
<dbReference type="Proteomes" id="UP000009022">
    <property type="component" value="Unassembled WGS sequence"/>
</dbReference>
<evidence type="ECO:0000259" key="6">
    <source>
        <dbReference type="PROSITE" id="PS50304"/>
    </source>
</evidence>
<dbReference type="Pfam" id="PF00565">
    <property type="entry name" value="SNase"/>
    <property type="match status" value="3"/>
</dbReference>
<comment type="subcellular location">
    <subcellularLocation>
        <location evidence="1">Cytoplasm</location>
    </subcellularLocation>
</comment>
<feature type="domain" description="Tudor" evidence="6">
    <location>
        <begin position="619"/>
        <end position="677"/>
    </location>
</feature>
<dbReference type="CDD" id="cd20433">
    <property type="entry name" value="Tudor_TDRD11"/>
    <property type="match status" value="1"/>
</dbReference>
<dbReference type="GO" id="GO:0003723">
    <property type="term" value="F:RNA binding"/>
    <property type="evidence" value="ECO:0000318"/>
    <property type="project" value="GO_Central"/>
</dbReference>
<dbReference type="GO" id="GO:0031047">
    <property type="term" value="P:regulatory ncRNA-mediated gene silencing"/>
    <property type="evidence" value="ECO:0007669"/>
    <property type="project" value="InterPro"/>
</dbReference>
<dbReference type="Pfam" id="PF00567">
    <property type="entry name" value="TUDOR"/>
    <property type="match status" value="1"/>
</dbReference>
<dbReference type="KEGG" id="tad:TRIADDRAFT_49990"/>
<dbReference type="CDD" id="cd00175">
    <property type="entry name" value="SNc"/>
    <property type="match status" value="1"/>
</dbReference>
<name>B3RRQ5_TRIAD</name>
<feature type="domain" description="TNase-like" evidence="7">
    <location>
        <begin position="416"/>
        <end position="547"/>
    </location>
</feature>
<dbReference type="SMART" id="SM00318">
    <property type="entry name" value="SNc"/>
    <property type="match status" value="4"/>
</dbReference>
<dbReference type="eggNOG" id="KOG2039">
    <property type="taxonomic scope" value="Eukaryota"/>
</dbReference>
<sequence length="793" mass="88915">MAQAPSYQSAIVKQVLAGDSIIVRDQPRGGPPPERQLNLSGITAPRLGRRSGDGKQDQKDQPYAWESREFLRKKLVGRKVSFYVDYKVPSTGREYAVVLLGHENIADLIVAEGLATVRKAGGKASEEQTRLSAIEEIARASKKGVHNDEEESKNIRDVKWNISNANRFLEQNKGKEFNAIIEHVRDGSTVRAFLEADHQYITILMSGIKAKFFTESRILQRDVKVTLEGISNQNFIGTINHPNGNIAEFLLREGLARCIDWSMAVMSTGKEKLRAAEKQAKGKHARIWKSYKPSVSSVNANEKEFSAKVMEIVNADTIVVKLADNTTKKITFSSLRPPSNVAEALIGKGYATVLRHRSDDEQRSLRYDDLFSAEMRAQKGSKGLHSKNESSALRIADVSGDLAKAKQFLPFLQRAGRSSGVVEFIASGSRLRVFIPKETCLITVLLAGISCPKTKSQRSQAEPYGEAALEYTKSLCMQRDVKIEVDGTDRAGNFIGWIFVDSLNISVELVKNGLAKIHFSAEKSNYYNEMQTAEEAAKKAKIKVWENFAEPEEKEEEEEIIPETPKETKSRRKNIIVTEILGIDHFYAQHIDAGPKLEALTNQLRSDLKSNPPIPGSYSPQPRALCAAMYEDDEWYRAQIEKVTSSSAIEVLYIDYGNRATVSTSRLAPLPSAFHSVPPQAHEYHLALVQEPSDVNKDCSTISNDNEQQLGLEVEFKLQNQEHVSLYTADQLNVAKELISKGYLQVQNRREKRLAKLVTEFKESENIARMDRLNIWRYGDITPDDAREFGYSK</sequence>
<dbReference type="FunFam" id="2.40.50.90:FF:000147">
    <property type="entry name" value="AGAP012831-PA"/>
    <property type="match status" value="1"/>
</dbReference>
<feature type="compositionally biased region" description="Basic and acidic residues" evidence="5">
    <location>
        <begin position="50"/>
        <end position="62"/>
    </location>
</feature>
<dbReference type="SUPFAM" id="SSF63748">
    <property type="entry name" value="Tudor/PWWP/MBT"/>
    <property type="match status" value="1"/>
</dbReference>
<dbReference type="FunFam" id="2.40.50.90:FF:000003">
    <property type="entry name" value="Staphylococcal nuclease domain-containing protein"/>
    <property type="match status" value="1"/>
</dbReference>
<dbReference type="InterPro" id="IPR002999">
    <property type="entry name" value="Tudor"/>
</dbReference>
<organism evidence="8 9">
    <name type="scientific">Trichoplax adhaerens</name>
    <name type="common">Trichoplax reptans</name>
    <dbReference type="NCBI Taxonomy" id="10228"/>
    <lineage>
        <taxon>Eukaryota</taxon>
        <taxon>Metazoa</taxon>
        <taxon>Placozoa</taxon>
        <taxon>Uniplacotomia</taxon>
        <taxon>Trichoplacea</taxon>
        <taxon>Trichoplacidae</taxon>
        <taxon>Trichoplax</taxon>
    </lineage>
</organism>
<dbReference type="PIRSF" id="PIRSF017179">
    <property type="entry name" value="RISC-Tudor-SN"/>
    <property type="match status" value="1"/>
</dbReference>
<dbReference type="EMBL" id="DS985243">
    <property type="protein sequence ID" value="EDV26392.1"/>
    <property type="molecule type" value="Genomic_DNA"/>
</dbReference>
<evidence type="ECO:0000256" key="5">
    <source>
        <dbReference type="SAM" id="MobiDB-lite"/>
    </source>
</evidence>
<evidence type="ECO:0000313" key="8">
    <source>
        <dbReference type="EMBL" id="EDV26392.1"/>
    </source>
</evidence>
<protein>
    <recommendedName>
        <fullName evidence="2">Staphylococcal nuclease domain-containing protein 1</fullName>
    </recommendedName>
</protein>
<keyword evidence="3" id="KW-0963">Cytoplasm</keyword>
<dbReference type="FunFam" id="2.40.50.90:FF:000018">
    <property type="entry name" value="Ribonuclease"/>
    <property type="match status" value="1"/>
</dbReference>
<accession>B3RRQ5</accession>
<feature type="domain" description="TNase-like" evidence="7">
    <location>
        <begin position="175"/>
        <end position="290"/>
    </location>
</feature>
<dbReference type="PROSITE" id="PS50304">
    <property type="entry name" value="TUDOR"/>
    <property type="match status" value="1"/>
</dbReference>
<evidence type="ECO:0000256" key="3">
    <source>
        <dbReference type="ARBA" id="ARBA00022490"/>
    </source>
</evidence>
<dbReference type="PhylomeDB" id="B3RRQ5"/>
<dbReference type="InParanoid" id="B3RRQ5"/>
<gene>
    <name evidence="8" type="ORF">TRIADDRAFT_49990</name>
</gene>
<evidence type="ECO:0000313" key="9">
    <source>
        <dbReference type="Proteomes" id="UP000009022"/>
    </source>
</evidence>
<dbReference type="RefSeq" id="XP_002110388.1">
    <property type="nucleotide sequence ID" value="XM_002110352.1"/>
</dbReference>
<dbReference type="InterPro" id="IPR047386">
    <property type="entry name" value="Tudor_TDRD11"/>
</dbReference>
<proteinExistence type="predicted"/>
<dbReference type="GO" id="GO:0005829">
    <property type="term" value="C:cytosol"/>
    <property type="evidence" value="ECO:0000318"/>
    <property type="project" value="GO_Central"/>
</dbReference>
<dbReference type="GO" id="GO:0031332">
    <property type="term" value="C:RNAi effector complex"/>
    <property type="evidence" value="ECO:0007669"/>
    <property type="project" value="InterPro"/>
</dbReference>
<evidence type="ECO:0000256" key="2">
    <source>
        <dbReference type="ARBA" id="ARBA00017230"/>
    </source>
</evidence>
<reference evidence="8 9" key="1">
    <citation type="journal article" date="2008" name="Nature">
        <title>The Trichoplax genome and the nature of placozoans.</title>
        <authorList>
            <person name="Srivastava M."/>
            <person name="Begovic E."/>
            <person name="Chapman J."/>
            <person name="Putnam N.H."/>
            <person name="Hellsten U."/>
            <person name="Kawashima T."/>
            <person name="Kuo A."/>
            <person name="Mitros T."/>
            <person name="Salamov A."/>
            <person name="Carpenter M.L."/>
            <person name="Signorovitch A.Y."/>
            <person name="Moreno M.A."/>
            <person name="Kamm K."/>
            <person name="Grimwood J."/>
            <person name="Schmutz J."/>
            <person name="Shapiro H."/>
            <person name="Grigoriev I.V."/>
            <person name="Buss L.W."/>
            <person name="Schierwater B."/>
            <person name="Dellaporta S.L."/>
            <person name="Rokhsar D.S."/>
        </authorList>
    </citation>
    <scope>NUCLEOTIDE SEQUENCE [LARGE SCALE GENOMIC DNA]</scope>
    <source>
        <strain evidence="8 9">Grell-BS-1999</strain>
    </source>
</reference>
<dbReference type="FunFam" id="2.40.50.90:FF:000002">
    <property type="entry name" value="Staphylococcal nuclease domain-containing protein"/>
    <property type="match status" value="1"/>
</dbReference>
<evidence type="ECO:0000256" key="1">
    <source>
        <dbReference type="ARBA" id="ARBA00004496"/>
    </source>
</evidence>
<dbReference type="GO" id="GO:0006402">
    <property type="term" value="P:mRNA catabolic process"/>
    <property type="evidence" value="ECO:0000318"/>
    <property type="project" value="GO_Central"/>
</dbReference>
<dbReference type="HOGENOM" id="CLU_005966_0_0_1"/>
<dbReference type="CTD" id="6752120"/>
<dbReference type="PANTHER" id="PTHR12302">
    <property type="entry name" value="EBNA2 BINDING PROTEIN P100"/>
    <property type="match status" value="1"/>
</dbReference>
<evidence type="ECO:0000259" key="7">
    <source>
        <dbReference type="PROSITE" id="PS50830"/>
    </source>
</evidence>
<dbReference type="Gene3D" id="2.40.50.90">
    <property type="match status" value="6"/>
</dbReference>
<dbReference type="STRING" id="10228.B3RRQ5"/>
<evidence type="ECO:0000256" key="4">
    <source>
        <dbReference type="ARBA" id="ARBA00022737"/>
    </source>
</evidence>
<dbReference type="InterPro" id="IPR035437">
    <property type="entry name" value="SNase_OB-fold_sf"/>
</dbReference>
<dbReference type="SUPFAM" id="SSF50199">
    <property type="entry name" value="Staphylococcal nuclease"/>
    <property type="match status" value="5"/>
</dbReference>
<dbReference type="GO" id="GO:0005634">
    <property type="term" value="C:nucleus"/>
    <property type="evidence" value="ECO:0000318"/>
    <property type="project" value="GO_Central"/>
</dbReference>
<dbReference type="Gene3D" id="2.30.30.140">
    <property type="match status" value="1"/>
</dbReference>
<feature type="domain" description="TNase-like" evidence="7">
    <location>
        <begin position="6"/>
        <end position="148"/>
    </location>
</feature>
<dbReference type="InterPro" id="IPR016071">
    <property type="entry name" value="Staphylococal_nuclease_OB-fold"/>
</dbReference>
<feature type="region of interest" description="Disordered" evidence="5">
    <location>
        <begin position="23"/>
        <end position="62"/>
    </location>
</feature>
<dbReference type="FunFam" id="2.30.30.140:FF:000018">
    <property type="entry name" value="Serine/threonine-protein kinase 31"/>
    <property type="match status" value="1"/>
</dbReference>
<keyword evidence="4" id="KW-0677">Repeat</keyword>